<proteinExistence type="predicted"/>
<evidence type="ECO:0000313" key="2">
    <source>
        <dbReference type="Proteomes" id="UP001472677"/>
    </source>
</evidence>
<sequence length="135" mass="15247">MQVASLLSVSSSTRQNPAAHTWFKALLYHPQLSHEDRTMLDKSGKAQQPATRVFTCEDSYRRLVIYGINRHIHINLNSLSYMDLPKNLTSCRPNLAHLVATKNLIAVLNQSITSVKDAFMHNITRIKQHATPSLP</sequence>
<dbReference type="EMBL" id="JBBPBM010000478">
    <property type="protein sequence ID" value="KAK8494966.1"/>
    <property type="molecule type" value="Genomic_DNA"/>
</dbReference>
<reference evidence="1 2" key="1">
    <citation type="journal article" date="2024" name="G3 (Bethesda)">
        <title>Genome assembly of Hibiscus sabdariffa L. provides insights into metabolisms of medicinal natural products.</title>
        <authorList>
            <person name="Kim T."/>
        </authorList>
    </citation>
    <scope>NUCLEOTIDE SEQUENCE [LARGE SCALE GENOMIC DNA]</scope>
    <source>
        <strain evidence="1">TK-2024</strain>
        <tissue evidence="1">Old leaves</tissue>
    </source>
</reference>
<protein>
    <submittedName>
        <fullName evidence="1">Uncharacterized protein</fullName>
    </submittedName>
</protein>
<accession>A0ABR2AMQ2</accession>
<name>A0ABR2AMQ2_9ROSI</name>
<dbReference type="Proteomes" id="UP001472677">
    <property type="component" value="Unassembled WGS sequence"/>
</dbReference>
<evidence type="ECO:0000313" key="1">
    <source>
        <dbReference type="EMBL" id="KAK8494966.1"/>
    </source>
</evidence>
<keyword evidence="2" id="KW-1185">Reference proteome</keyword>
<organism evidence="1 2">
    <name type="scientific">Hibiscus sabdariffa</name>
    <name type="common">roselle</name>
    <dbReference type="NCBI Taxonomy" id="183260"/>
    <lineage>
        <taxon>Eukaryota</taxon>
        <taxon>Viridiplantae</taxon>
        <taxon>Streptophyta</taxon>
        <taxon>Embryophyta</taxon>
        <taxon>Tracheophyta</taxon>
        <taxon>Spermatophyta</taxon>
        <taxon>Magnoliopsida</taxon>
        <taxon>eudicotyledons</taxon>
        <taxon>Gunneridae</taxon>
        <taxon>Pentapetalae</taxon>
        <taxon>rosids</taxon>
        <taxon>malvids</taxon>
        <taxon>Malvales</taxon>
        <taxon>Malvaceae</taxon>
        <taxon>Malvoideae</taxon>
        <taxon>Hibiscus</taxon>
    </lineage>
</organism>
<comment type="caution">
    <text evidence="1">The sequence shown here is derived from an EMBL/GenBank/DDBJ whole genome shotgun (WGS) entry which is preliminary data.</text>
</comment>
<gene>
    <name evidence="1" type="ORF">V6N12_003678</name>
</gene>